<feature type="compositionally biased region" description="Polar residues" evidence="1">
    <location>
        <begin position="405"/>
        <end position="415"/>
    </location>
</feature>
<keyword evidence="4" id="KW-1185">Reference proteome</keyword>
<evidence type="ECO:0000259" key="2">
    <source>
        <dbReference type="SMART" id="SM00530"/>
    </source>
</evidence>
<evidence type="ECO:0000313" key="3">
    <source>
        <dbReference type="EMBL" id="MBS2551099.1"/>
    </source>
</evidence>
<accession>A0ABS5KYT4</accession>
<dbReference type="SUPFAM" id="SSF47413">
    <property type="entry name" value="lambda repressor-like DNA-binding domains"/>
    <property type="match status" value="1"/>
</dbReference>
<feature type="region of interest" description="Disordered" evidence="1">
    <location>
        <begin position="24"/>
        <end position="44"/>
    </location>
</feature>
<dbReference type="Pfam" id="PF13560">
    <property type="entry name" value="HTH_31"/>
    <property type="match status" value="1"/>
</dbReference>
<proteinExistence type="predicted"/>
<evidence type="ECO:0000313" key="4">
    <source>
        <dbReference type="Proteomes" id="UP000730482"/>
    </source>
</evidence>
<dbReference type="Gene3D" id="1.10.101.10">
    <property type="entry name" value="PGBD-like superfamily/PGBD"/>
    <property type="match status" value="1"/>
</dbReference>
<feature type="compositionally biased region" description="Acidic residues" evidence="1">
    <location>
        <begin position="92"/>
        <end position="103"/>
    </location>
</feature>
<dbReference type="InterPro" id="IPR021224">
    <property type="entry name" value="DUF2690"/>
</dbReference>
<dbReference type="EMBL" id="JAAFYZ010000127">
    <property type="protein sequence ID" value="MBS2551099.1"/>
    <property type="molecule type" value="Genomic_DNA"/>
</dbReference>
<dbReference type="InterPro" id="IPR036366">
    <property type="entry name" value="PGBDSf"/>
</dbReference>
<dbReference type="CDD" id="cd00093">
    <property type="entry name" value="HTH_XRE"/>
    <property type="match status" value="1"/>
</dbReference>
<dbReference type="InterPro" id="IPR001387">
    <property type="entry name" value="Cro/C1-type_HTH"/>
</dbReference>
<dbReference type="InterPro" id="IPR010982">
    <property type="entry name" value="Lambda_DNA-bd_dom_sf"/>
</dbReference>
<dbReference type="Pfam" id="PF01471">
    <property type="entry name" value="PG_binding_1"/>
    <property type="match status" value="1"/>
</dbReference>
<dbReference type="Pfam" id="PF10901">
    <property type="entry name" value="DUF2690"/>
    <property type="match status" value="1"/>
</dbReference>
<dbReference type="SMART" id="SM00530">
    <property type="entry name" value="HTH_XRE"/>
    <property type="match status" value="1"/>
</dbReference>
<feature type="region of interest" description="Disordered" evidence="1">
    <location>
        <begin position="396"/>
        <end position="415"/>
    </location>
</feature>
<organism evidence="3 4">
    <name type="scientific">Catenulispora pinistramenti</name>
    <dbReference type="NCBI Taxonomy" id="2705254"/>
    <lineage>
        <taxon>Bacteria</taxon>
        <taxon>Bacillati</taxon>
        <taxon>Actinomycetota</taxon>
        <taxon>Actinomycetes</taxon>
        <taxon>Catenulisporales</taxon>
        <taxon>Catenulisporaceae</taxon>
        <taxon>Catenulispora</taxon>
    </lineage>
</organism>
<reference evidence="3 4" key="1">
    <citation type="submission" date="2020-02" db="EMBL/GenBank/DDBJ databases">
        <title>Acidophilic actinobacteria isolated from forest soil.</title>
        <authorList>
            <person name="Golinska P."/>
        </authorList>
    </citation>
    <scope>NUCLEOTIDE SEQUENCE [LARGE SCALE GENOMIC DNA]</scope>
    <source>
        <strain evidence="3 4">NL8</strain>
    </source>
</reference>
<sequence>MWGKLPEDLGEEQRALVEALRGAKDESGLSLQQLGRQTHYSSSSWERWLNGKRPVPVQAVAKLVQTGIGSDGLVELARRARQPSSAGPSETADTETQDGDGADPDPAAADDTRPLNPGPLADRRPARRRALRLASRTSVTAAGLSMVLMALLVPVLGGDSPAVSVGLVKTGPALNAEVAPRCRGQLCAGADPQIANCGYDARTVTTRTLLGDTGPLLNVQLRYSPACQAAWAKVADGRPGDTVSVQTAAGQQQSSMIHYGIDGYTPMIDVTASASVTACATDAGARVCTVAQTLPPTGPLPAQGATTAIQGSSPAYIRPGDVGTGVRCIQQALNYWDHAGLPVDGVNGDTTIGAIERFQREQNLSVDGVVGPDTAGPIYTIDNTYLHLGGTCRDALPTPAAPKQPTGSPTAPASP</sequence>
<dbReference type="InterPro" id="IPR036365">
    <property type="entry name" value="PGBD-like_sf"/>
</dbReference>
<feature type="region of interest" description="Disordered" evidence="1">
    <location>
        <begin position="78"/>
        <end position="127"/>
    </location>
</feature>
<dbReference type="InterPro" id="IPR002477">
    <property type="entry name" value="Peptidoglycan-bd-like"/>
</dbReference>
<comment type="caution">
    <text evidence="3">The sequence shown here is derived from an EMBL/GenBank/DDBJ whole genome shotgun (WGS) entry which is preliminary data.</text>
</comment>
<feature type="compositionally biased region" description="Polar residues" evidence="1">
    <location>
        <begin position="29"/>
        <end position="44"/>
    </location>
</feature>
<feature type="domain" description="HTH cro/C1-type" evidence="2">
    <location>
        <begin position="16"/>
        <end position="73"/>
    </location>
</feature>
<evidence type="ECO:0000256" key="1">
    <source>
        <dbReference type="SAM" id="MobiDB-lite"/>
    </source>
</evidence>
<dbReference type="RefSeq" id="WP_212015111.1">
    <property type="nucleotide sequence ID" value="NZ_JAAFYZ010000127.1"/>
</dbReference>
<dbReference type="SUPFAM" id="SSF47090">
    <property type="entry name" value="PGBD-like"/>
    <property type="match status" value="1"/>
</dbReference>
<protein>
    <submittedName>
        <fullName evidence="3">DUF2690 domain-containing protein</fullName>
    </submittedName>
</protein>
<name>A0ABS5KYT4_9ACTN</name>
<dbReference type="Proteomes" id="UP000730482">
    <property type="component" value="Unassembled WGS sequence"/>
</dbReference>
<gene>
    <name evidence="3" type="ORF">KGQ19_29940</name>
</gene>